<keyword evidence="3" id="KW-1185">Reference proteome</keyword>
<dbReference type="AlphaFoldDB" id="A0ABD0VRT2"/>
<protein>
    <submittedName>
        <fullName evidence="2">Uncharacterized protein</fullName>
    </submittedName>
</protein>
<keyword evidence="1" id="KW-0812">Transmembrane</keyword>
<keyword evidence="1" id="KW-0472">Membrane</keyword>
<dbReference type="Proteomes" id="UP001552299">
    <property type="component" value="Unassembled WGS sequence"/>
</dbReference>
<dbReference type="EMBL" id="JANQDX010000002">
    <property type="protein sequence ID" value="KAL0927273.1"/>
    <property type="molecule type" value="Genomic_DNA"/>
</dbReference>
<gene>
    <name evidence="2" type="ORF">M5K25_001436</name>
</gene>
<name>A0ABD0VRT2_DENTH</name>
<evidence type="ECO:0000313" key="3">
    <source>
        <dbReference type="Proteomes" id="UP001552299"/>
    </source>
</evidence>
<comment type="caution">
    <text evidence="2">The sequence shown here is derived from an EMBL/GenBank/DDBJ whole genome shotgun (WGS) entry which is preliminary data.</text>
</comment>
<evidence type="ECO:0000256" key="1">
    <source>
        <dbReference type="SAM" id="Phobius"/>
    </source>
</evidence>
<reference evidence="2 3" key="1">
    <citation type="journal article" date="2024" name="Plant Biotechnol. J.">
        <title>Dendrobium thyrsiflorum genome and its molecular insights into genes involved in important horticultural traits.</title>
        <authorList>
            <person name="Chen B."/>
            <person name="Wang J.Y."/>
            <person name="Zheng P.J."/>
            <person name="Li K.L."/>
            <person name="Liang Y.M."/>
            <person name="Chen X.F."/>
            <person name="Zhang C."/>
            <person name="Zhao X."/>
            <person name="He X."/>
            <person name="Zhang G.Q."/>
            <person name="Liu Z.J."/>
            <person name="Xu Q."/>
        </authorList>
    </citation>
    <scope>NUCLEOTIDE SEQUENCE [LARGE SCALE GENOMIC DNA]</scope>
    <source>
        <strain evidence="2">GZMU011</strain>
    </source>
</reference>
<organism evidence="2 3">
    <name type="scientific">Dendrobium thyrsiflorum</name>
    <name type="common">Pinecone-like raceme dendrobium</name>
    <name type="synonym">Orchid</name>
    <dbReference type="NCBI Taxonomy" id="117978"/>
    <lineage>
        <taxon>Eukaryota</taxon>
        <taxon>Viridiplantae</taxon>
        <taxon>Streptophyta</taxon>
        <taxon>Embryophyta</taxon>
        <taxon>Tracheophyta</taxon>
        <taxon>Spermatophyta</taxon>
        <taxon>Magnoliopsida</taxon>
        <taxon>Liliopsida</taxon>
        <taxon>Asparagales</taxon>
        <taxon>Orchidaceae</taxon>
        <taxon>Epidendroideae</taxon>
        <taxon>Malaxideae</taxon>
        <taxon>Dendrobiinae</taxon>
        <taxon>Dendrobium</taxon>
    </lineage>
</organism>
<proteinExistence type="predicted"/>
<sequence length="63" mass="7256">MVQTDHLNPPYVPDHNKLFSIFIVFATNNLLVPTKQLARKRFSSISFHLLKAADTVHDWATSY</sequence>
<keyword evidence="1" id="KW-1133">Transmembrane helix</keyword>
<evidence type="ECO:0000313" key="2">
    <source>
        <dbReference type="EMBL" id="KAL0927273.1"/>
    </source>
</evidence>
<feature type="transmembrane region" description="Helical" evidence="1">
    <location>
        <begin position="15"/>
        <end position="32"/>
    </location>
</feature>
<accession>A0ABD0VRT2</accession>